<feature type="signal peptide" evidence="4">
    <location>
        <begin position="1"/>
        <end position="23"/>
    </location>
</feature>
<protein>
    <submittedName>
        <fullName evidence="6">TonB-dependent receptor plug domain-containing protein</fullName>
    </submittedName>
</protein>
<dbReference type="Pfam" id="PF07715">
    <property type="entry name" value="Plug"/>
    <property type="match status" value="1"/>
</dbReference>
<keyword evidence="4" id="KW-0732">Signal</keyword>
<dbReference type="Gene3D" id="2.170.130.10">
    <property type="entry name" value="TonB-dependent receptor, plug domain"/>
    <property type="match status" value="1"/>
</dbReference>
<evidence type="ECO:0000259" key="5">
    <source>
        <dbReference type="Pfam" id="PF07715"/>
    </source>
</evidence>
<feature type="chain" id="PRO_5026011503" evidence="4">
    <location>
        <begin position="24"/>
        <end position="693"/>
    </location>
</feature>
<evidence type="ECO:0000256" key="1">
    <source>
        <dbReference type="ARBA" id="ARBA00004442"/>
    </source>
</evidence>
<dbReference type="SUPFAM" id="SSF56935">
    <property type="entry name" value="Porins"/>
    <property type="match status" value="1"/>
</dbReference>
<evidence type="ECO:0000313" key="7">
    <source>
        <dbReference type="Proteomes" id="UP000469159"/>
    </source>
</evidence>
<evidence type="ECO:0000256" key="2">
    <source>
        <dbReference type="ARBA" id="ARBA00023136"/>
    </source>
</evidence>
<keyword evidence="6" id="KW-0675">Receptor</keyword>
<keyword evidence="2" id="KW-0472">Membrane</keyword>
<comment type="caution">
    <text evidence="6">The sequence shown here is derived from an EMBL/GenBank/DDBJ whole genome shotgun (WGS) entry which is preliminary data.</text>
</comment>
<dbReference type="GO" id="GO:0009279">
    <property type="term" value="C:cell outer membrane"/>
    <property type="evidence" value="ECO:0007669"/>
    <property type="project" value="UniProtKB-SubCell"/>
</dbReference>
<dbReference type="OrthoDB" id="7622322at2"/>
<gene>
    <name evidence="6" type="ORF">GRI75_10370</name>
</gene>
<dbReference type="InterPro" id="IPR012910">
    <property type="entry name" value="Plug_dom"/>
</dbReference>
<accession>A0A6I4UVZ6</accession>
<comment type="subcellular location">
    <subcellularLocation>
        <location evidence="1">Cell outer membrane</location>
    </subcellularLocation>
</comment>
<keyword evidence="3" id="KW-0998">Cell outer membrane</keyword>
<dbReference type="Proteomes" id="UP000469159">
    <property type="component" value="Unassembled WGS sequence"/>
</dbReference>
<sequence>MTIRSLIGLGISAAIAWPVPAVAQDLGGSVAGAVPATAGAKQVYTVEDFTRFSPRTAYDMLSRVPGFSIRSSDRERGLGQASENVLINGQRVANKSGGAVDELQKITAVSVVRIEILDAASTGIAGLSGQVANVIVRQKQSSGQFEWNPEVHARYAKPNPFRANVSYSGKAGWLDYTLSVRSEGERDGFGGPVAITDPSGNLIETREQHNHSKGDLVTFEVKSGVAGPGSSEGNLTLAYTPYWFPSYNRERRAPVSGVDYTRLTVESMNGYYIDVSGDYRFGLGPGRLKLIGLRHFDREPFDVVQVSSYDDASPDDGIRFLRDNRIGETVVRAEYAWKGGVDNWQVSLERAYNSLDQRGSLFLLGADGEFGEVPYPEGSGHVVETRHEGIVSWSRPLGSQADVQIAGGAEISELARFDSDIKPRKFFRPKGSVTLGWRPSEKWDLSLRLRRRVGQISFNDFLAQPNLEEERENSGNPDLVPPQSWESEVEVSRDLGAWGQGRVRLYAHLIGDIVDIIPARLDGETVGNLPRARRFGLEWIGTLQMDPLGLEGARLDLNVQIEDSSVRDPLSGDKRPISNNLRDRWETTFRHDMPNSDWTWGISLKHDRSEKDYYLTEINDSWEGPLFDDVFIENKNVIGLTVRATVSTSLFARHRSERTVYDGRRLRDPTLYHQSNHQSIGPIFRLLVKGSFS</sequence>
<keyword evidence="7" id="KW-1185">Reference proteome</keyword>
<dbReference type="InterPro" id="IPR036942">
    <property type="entry name" value="Beta-barrel_TonB_sf"/>
</dbReference>
<proteinExistence type="predicted"/>
<name>A0A6I4UVZ6_9SPHN</name>
<dbReference type="RefSeq" id="WP_160746898.1">
    <property type="nucleotide sequence ID" value="NZ_WTYK01000005.1"/>
</dbReference>
<reference evidence="6 7" key="1">
    <citation type="submission" date="2019-12" db="EMBL/GenBank/DDBJ databases">
        <title>Genomic-based taxomic classification of the family Erythrobacteraceae.</title>
        <authorList>
            <person name="Xu L."/>
        </authorList>
    </citation>
    <scope>NUCLEOTIDE SEQUENCE [LARGE SCALE GENOMIC DNA]</scope>
    <source>
        <strain evidence="6 7">MCCC 1K02066</strain>
    </source>
</reference>
<evidence type="ECO:0000256" key="3">
    <source>
        <dbReference type="ARBA" id="ARBA00023237"/>
    </source>
</evidence>
<evidence type="ECO:0000256" key="4">
    <source>
        <dbReference type="SAM" id="SignalP"/>
    </source>
</evidence>
<evidence type="ECO:0000313" key="6">
    <source>
        <dbReference type="EMBL" id="MXP42044.1"/>
    </source>
</evidence>
<feature type="domain" description="TonB-dependent receptor plug" evidence="5">
    <location>
        <begin position="37"/>
        <end position="126"/>
    </location>
</feature>
<organism evidence="6 7">
    <name type="scientific">Croceibacterium soli</name>
    <dbReference type="NCBI Taxonomy" id="1739690"/>
    <lineage>
        <taxon>Bacteria</taxon>
        <taxon>Pseudomonadati</taxon>
        <taxon>Pseudomonadota</taxon>
        <taxon>Alphaproteobacteria</taxon>
        <taxon>Sphingomonadales</taxon>
        <taxon>Erythrobacteraceae</taxon>
        <taxon>Croceibacterium</taxon>
    </lineage>
</organism>
<dbReference type="InterPro" id="IPR037066">
    <property type="entry name" value="Plug_dom_sf"/>
</dbReference>
<dbReference type="AlphaFoldDB" id="A0A6I4UVZ6"/>
<dbReference type="EMBL" id="WTYK01000005">
    <property type="protein sequence ID" value="MXP42044.1"/>
    <property type="molecule type" value="Genomic_DNA"/>
</dbReference>
<dbReference type="Gene3D" id="2.40.170.20">
    <property type="entry name" value="TonB-dependent receptor, beta-barrel domain"/>
    <property type="match status" value="1"/>
</dbReference>